<keyword evidence="1" id="KW-0812">Transmembrane</keyword>
<sequence>MWVPARDLKFYFKLLKFCSKINLFPVDFVYGPKNTFLIKPSSKLKTFAWYGTFAYVVVRIIFINYLLLKCILFEEGTLKYEIVLHGIYGILSVVCISLVASMFMRRPDSTFLIFNSLFDPIESHNWSHSTPKFILMGKTRQQVIAIIFPVLALTALLAMNVLMVALELKFHWYFMLDQEYRTPVIFVVMWFHENYVMWFWGAGAIFLAENMILFFEKVTSSIKNRLESLRCEHSGNLVGGLRNHFLFCLRMGLTMQIFNDGFHATVVFDQMLFFSIAFEKAFLVPEYIKRFKCQVLEHSKFNGASDAVLKLFKKRLNAVANVGVKVGGFHTMERQSTPLFIDFVVRGIATILVAFPGN</sequence>
<accession>A0A8J2JCH9</accession>
<dbReference type="AlphaFoldDB" id="A0A8J2JCH9"/>
<dbReference type="Proteomes" id="UP000708208">
    <property type="component" value="Unassembled WGS sequence"/>
</dbReference>
<reference evidence="2" key="1">
    <citation type="submission" date="2021-06" db="EMBL/GenBank/DDBJ databases">
        <authorList>
            <person name="Hodson N. C."/>
            <person name="Mongue J. A."/>
            <person name="Jaron S. K."/>
        </authorList>
    </citation>
    <scope>NUCLEOTIDE SEQUENCE</scope>
</reference>
<evidence type="ECO:0008006" key="4">
    <source>
        <dbReference type="Google" id="ProtNLM"/>
    </source>
</evidence>
<organism evidence="2 3">
    <name type="scientific">Allacma fusca</name>
    <dbReference type="NCBI Taxonomy" id="39272"/>
    <lineage>
        <taxon>Eukaryota</taxon>
        <taxon>Metazoa</taxon>
        <taxon>Ecdysozoa</taxon>
        <taxon>Arthropoda</taxon>
        <taxon>Hexapoda</taxon>
        <taxon>Collembola</taxon>
        <taxon>Symphypleona</taxon>
        <taxon>Sminthuridae</taxon>
        <taxon>Allacma</taxon>
    </lineage>
</organism>
<keyword evidence="3" id="KW-1185">Reference proteome</keyword>
<feature type="transmembrane region" description="Helical" evidence="1">
    <location>
        <begin position="82"/>
        <end position="104"/>
    </location>
</feature>
<evidence type="ECO:0000313" key="3">
    <source>
        <dbReference type="Proteomes" id="UP000708208"/>
    </source>
</evidence>
<keyword evidence="1" id="KW-0472">Membrane</keyword>
<evidence type="ECO:0000313" key="2">
    <source>
        <dbReference type="EMBL" id="CAG7717981.1"/>
    </source>
</evidence>
<dbReference type="EMBL" id="CAJVCH010050061">
    <property type="protein sequence ID" value="CAG7717981.1"/>
    <property type="molecule type" value="Genomic_DNA"/>
</dbReference>
<feature type="transmembrane region" description="Helical" evidence="1">
    <location>
        <begin position="143"/>
        <end position="166"/>
    </location>
</feature>
<feature type="transmembrane region" description="Helical" evidence="1">
    <location>
        <begin position="195"/>
        <end position="215"/>
    </location>
</feature>
<proteinExistence type="predicted"/>
<gene>
    <name evidence="2" type="ORF">AFUS01_LOCUS7406</name>
</gene>
<comment type="caution">
    <text evidence="2">The sequence shown here is derived from an EMBL/GenBank/DDBJ whole genome shotgun (WGS) entry which is preliminary data.</text>
</comment>
<name>A0A8J2JCH9_9HEXA</name>
<keyword evidence="1" id="KW-1133">Transmembrane helix</keyword>
<protein>
    <recommendedName>
        <fullName evidence="4">Gustatory receptor</fullName>
    </recommendedName>
</protein>
<evidence type="ECO:0000256" key="1">
    <source>
        <dbReference type="SAM" id="Phobius"/>
    </source>
</evidence>
<feature type="transmembrane region" description="Helical" evidence="1">
    <location>
        <begin position="47"/>
        <end position="67"/>
    </location>
</feature>